<dbReference type="RefSeq" id="WP_144353731.1">
    <property type="nucleotide sequence ID" value="NZ_CBCRVV010000013.1"/>
</dbReference>
<gene>
    <name evidence="1" type="ORF">FPL22_14635</name>
</gene>
<dbReference type="SUPFAM" id="SSF50939">
    <property type="entry name" value="Sialidases"/>
    <property type="match status" value="1"/>
</dbReference>
<evidence type="ECO:0000313" key="1">
    <source>
        <dbReference type="EMBL" id="TSJ77328.1"/>
    </source>
</evidence>
<dbReference type="AlphaFoldDB" id="A0A556QL19"/>
<name>A0A556QL19_9BACT</name>
<dbReference type="Gene3D" id="2.120.10.10">
    <property type="match status" value="1"/>
</dbReference>
<evidence type="ECO:0000313" key="2">
    <source>
        <dbReference type="Proteomes" id="UP000315648"/>
    </source>
</evidence>
<dbReference type="Proteomes" id="UP000315648">
    <property type="component" value="Unassembled WGS sequence"/>
</dbReference>
<dbReference type="InterPro" id="IPR036278">
    <property type="entry name" value="Sialidase_sf"/>
</dbReference>
<dbReference type="EMBL" id="VMBG01000002">
    <property type="protein sequence ID" value="TSJ77328.1"/>
    <property type="molecule type" value="Genomic_DNA"/>
</dbReference>
<proteinExistence type="predicted"/>
<comment type="caution">
    <text evidence="1">The sequence shown here is derived from an EMBL/GenBank/DDBJ whole genome shotgun (WGS) entry which is preliminary data.</text>
</comment>
<accession>A0A556QL19</accession>
<keyword evidence="2" id="KW-1185">Reference proteome</keyword>
<protein>
    <submittedName>
        <fullName evidence="1">Exo-alpha-sialidase</fullName>
    </submittedName>
</protein>
<reference evidence="1 2" key="1">
    <citation type="submission" date="2019-07" db="EMBL/GenBank/DDBJ databases">
        <title>Description of 53C-WASEF.</title>
        <authorList>
            <person name="Pitt A."/>
            <person name="Hahn M.W."/>
        </authorList>
    </citation>
    <scope>NUCLEOTIDE SEQUENCE [LARGE SCALE GENOMIC DNA]</scope>
    <source>
        <strain evidence="1 2">53C-WASEF</strain>
    </source>
</reference>
<sequence>MSQANPSVLIAKPSIEVVPGQIIYHRKTNTGEYIGSPSIAILPDGAYVASHDVFGPGTTEHSSGVSFVYRSEDCGVTWRNVARIEPAFWSNLFVHTGALYLFGTTHHHGLVVIRRSDDGGFTWTQPKDECSGLLTAKGHFHTGPMPMLMHRERIWRAVENAGDGGAWGERYLPMLMSSPVDADLLCSESWTCTRPMAHSTTWLGGAFVGMLEGNAVLTPAGAVGNLLRVACPDGEKAALAVLSADGAELKFSPDSGFVDLPGGAAKFTVRYDAESGRYWTLSNWVPPRYEGSGNASLVRNTLALLCSANLRDWELRAVVLHHPDAKRHGFQYVDWLADGDDLVAVSRTGHDDAWGGALKAHDANYLTFHRVSRFRTLTPGDSSVSVDELKTPAL</sequence>
<dbReference type="CDD" id="cd15482">
    <property type="entry name" value="Sialidase_non-viral"/>
    <property type="match status" value="1"/>
</dbReference>
<organism evidence="1 2">
    <name type="scientific">Rariglobus hedericola</name>
    <dbReference type="NCBI Taxonomy" id="2597822"/>
    <lineage>
        <taxon>Bacteria</taxon>
        <taxon>Pseudomonadati</taxon>
        <taxon>Verrucomicrobiota</taxon>
        <taxon>Opitutia</taxon>
        <taxon>Opitutales</taxon>
        <taxon>Opitutaceae</taxon>
        <taxon>Rariglobus</taxon>
    </lineage>
</organism>
<dbReference type="OrthoDB" id="9021327at2"/>